<dbReference type="RefSeq" id="WP_130100773.1">
    <property type="nucleotide sequence ID" value="NZ_SDWW01000002.1"/>
</dbReference>
<dbReference type="InterPro" id="IPR005561">
    <property type="entry name" value="ANTAR"/>
</dbReference>
<evidence type="ECO:0000259" key="5">
    <source>
        <dbReference type="PROSITE" id="PS50921"/>
    </source>
</evidence>
<evidence type="ECO:0000313" key="7">
    <source>
        <dbReference type="Proteomes" id="UP000293764"/>
    </source>
</evidence>
<proteinExistence type="predicted"/>
<evidence type="ECO:0000256" key="3">
    <source>
        <dbReference type="ARBA" id="ARBA00023015"/>
    </source>
</evidence>
<dbReference type="OrthoDB" id="7466251at2"/>
<sequence>MGDSQVLNQQLAAAARSFQAESGKQELMEKGFSIATEIIDGCQLACVSILHRGDVIDTPAATNEKLRVLDELQFTLNEGPCFDALWSGETVLSPDLAKDSRWPRWGPGVVAELGVASMLCYRLFTTGETIGALNLYSRSLDAFDADDISTGYYLAAHLAVAIAEAKTAEQLHTAIGTRTAIGQAEGILMERFNLQPAQAFAVLTRISQDSNVRLHLVAAELVRTRTLPVLAGDQPAHQRSRQARH</sequence>
<dbReference type="GO" id="GO:0003723">
    <property type="term" value="F:RNA binding"/>
    <property type="evidence" value="ECO:0007669"/>
    <property type="project" value="InterPro"/>
</dbReference>
<comment type="caution">
    <text evidence="6">The sequence shown here is derived from an EMBL/GenBank/DDBJ whole genome shotgun (WGS) entry which is preliminary data.</text>
</comment>
<evidence type="ECO:0000256" key="1">
    <source>
        <dbReference type="ARBA" id="ARBA00022679"/>
    </source>
</evidence>
<dbReference type="InterPro" id="IPR029016">
    <property type="entry name" value="GAF-like_dom_sf"/>
</dbReference>
<dbReference type="Pfam" id="PF03861">
    <property type="entry name" value="ANTAR"/>
    <property type="match status" value="1"/>
</dbReference>
<accession>A0A4Q5N5I3</accession>
<dbReference type="InterPro" id="IPR003018">
    <property type="entry name" value="GAF"/>
</dbReference>
<dbReference type="AlphaFoldDB" id="A0A4Q5N5I3"/>
<evidence type="ECO:0000256" key="4">
    <source>
        <dbReference type="ARBA" id="ARBA00023163"/>
    </source>
</evidence>
<dbReference type="SMART" id="SM01012">
    <property type="entry name" value="ANTAR"/>
    <property type="match status" value="1"/>
</dbReference>
<dbReference type="Gene3D" id="1.10.10.10">
    <property type="entry name" value="Winged helix-like DNA-binding domain superfamily/Winged helix DNA-binding domain"/>
    <property type="match status" value="1"/>
</dbReference>
<dbReference type="PROSITE" id="PS50921">
    <property type="entry name" value="ANTAR"/>
    <property type="match status" value="1"/>
</dbReference>
<dbReference type="GO" id="GO:0016301">
    <property type="term" value="F:kinase activity"/>
    <property type="evidence" value="ECO:0007669"/>
    <property type="project" value="UniProtKB-KW"/>
</dbReference>
<protein>
    <submittedName>
        <fullName evidence="6">ANTAR domain-containing protein</fullName>
    </submittedName>
</protein>
<dbReference type="SMART" id="SM00065">
    <property type="entry name" value="GAF"/>
    <property type="match status" value="1"/>
</dbReference>
<keyword evidence="1" id="KW-0808">Transferase</keyword>
<evidence type="ECO:0000313" key="6">
    <source>
        <dbReference type="EMBL" id="RYV52783.1"/>
    </source>
</evidence>
<gene>
    <name evidence="6" type="ORF">EUA98_00810</name>
</gene>
<name>A0A4Q5N5I3_9MICO</name>
<dbReference type="SUPFAM" id="SSF52172">
    <property type="entry name" value="CheY-like"/>
    <property type="match status" value="1"/>
</dbReference>
<organism evidence="6 7">
    <name type="scientific">Pengzhenrongella frigida</name>
    <dbReference type="NCBI Taxonomy" id="1259133"/>
    <lineage>
        <taxon>Bacteria</taxon>
        <taxon>Bacillati</taxon>
        <taxon>Actinomycetota</taxon>
        <taxon>Actinomycetes</taxon>
        <taxon>Micrococcales</taxon>
        <taxon>Pengzhenrongella</taxon>
    </lineage>
</organism>
<feature type="domain" description="ANTAR" evidence="5">
    <location>
        <begin position="161"/>
        <end position="222"/>
    </location>
</feature>
<keyword evidence="7" id="KW-1185">Reference proteome</keyword>
<keyword evidence="2" id="KW-0418">Kinase</keyword>
<keyword evidence="4" id="KW-0804">Transcription</keyword>
<keyword evidence="3" id="KW-0805">Transcription regulation</keyword>
<dbReference type="Pfam" id="PF13185">
    <property type="entry name" value="GAF_2"/>
    <property type="match status" value="1"/>
</dbReference>
<dbReference type="InterPro" id="IPR011006">
    <property type="entry name" value="CheY-like_superfamily"/>
</dbReference>
<reference evidence="6 7" key="1">
    <citation type="submission" date="2019-01" db="EMBL/GenBank/DDBJ databases">
        <title>Novel species of Cellulomonas.</title>
        <authorList>
            <person name="Liu Q."/>
            <person name="Xin Y.-H."/>
        </authorList>
    </citation>
    <scope>NUCLEOTIDE SEQUENCE [LARGE SCALE GENOMIC DNA]</scope>
    <source>
        <strain evidence="6 7">HLT2-17</strain>
    </source>
</reference>
<dbReference type="Proteomes" id="UP000293764">
    <property type="component" value="Unassembled WGS sequence"/>
</dbReference>
<dbReference type="EMBL" id="SDWW01000002">
    <property type="protein sequence ID" value="RYV52783.1"/>
    <property type="molecule type" value="Genomic_DNA"/>
</dbReference>
<dbReference type="InterPro" id="IPR012074">
    <property type="entry name" value="GAF_ANTAR"/>
</dbReference>
<dbReference type="PIRSF" id="PIRSF036625">
    <property type="entry name" value="GAF_ANTAR"/>
    <property type="match status" value="1"/>
</dbReference>
<dbReference type="Gene3D" id="3.30.450.40">
    <property type="match status" value="1"/>
</dbReference>
<dbReference type="SUPFAM" id="SSF55781">
    <property type="entry name" value="GAF domain-like"/>
    <property type="match status" value="1"/>
</dbReference>
<evidence type="ECO:0000256" key="2">
    <source>
        <dbReference type="ARBA" id="ARBA00022777"/>
    </source>
</evidence>
<dbReference type="InterPro" id="IPR036388">
    <property type="entry name" value="WH-like_DNA-bd_sf"/>
</dbReference>